<accession>A0ABQ9JVM8</accession>
<dbReference type="InterPro" id="IPR032675">
    <property type="entry name" value="LRR_dom_sf"/>
</dbReference>
<dbReference type="EMBL" id="JAPWTJ010000152">
    <property type="protein sequence ID" value="KAJ8981989.1"/>
    <property type="molecule type" value="Genomic_DNA"/>
</dbReference>
<dbReference type="InterPro" id="IPR003591">
    <property type="entry name" value="Leu-rich_rpt_typical-subtyp"/>
</dbReference>
<dbReference type="InterPro" id="IPR001611">
    <property type="entry name" value="Leu-rich_rpt"/>
</dbReference>
<dbReference type="SMART" id="SM00369">
    <property type="entry name" value="LRR_TYP"/>
    <property type="match status" value="2"/>
</dbReference>
<dbReference type="PANTHER" id="PTHR24369:SF210">
    <property type="entry name" value="CHAOPTIN-RELATED"/>
    <property type="match status" value="1"/>
</dbReference>
<dbReference type="Proteomes" id="UP001162164">
    <property type="component" value="Unassembled WGS sequence"/>
</dbReference>
<keyword evidence="7" id="KW-1185">Reference proteome</keyword>
<dbReference type="Pfam" id="PF13855">
    <property type="entry name" value="LRR_8"/>
    <property type="match status" value="1"/>
</dbReference>
<organism evidence="6 7">
    <name type="scientific">Molorchus minor</name>
    <dbReference type="NCBI Taxonomy" id="1323400"/>
    <lineage>
        <taxon>Eukaryota</taxon>
        <taxon>Metazoa</taxon>
        <taxon>Ecdysozoa</taxon>
        <taxon>Arthropoda</taxon>
        <taxon>Hexapoda</taxon>
        <taxon>Insecta</taxon>
        <taxon>Pterygota</taxon>
        <taxon>Neoptera</taxon>
        <taxon>Endopterygota</taxon>
        <taxon>Coleoptera</taxon>
        <taxon>Polyphaga</taxon>
        <taxon>Cucujiformia</taxon>
        <taxon>Chrysomeloidea</taxon>
        <taxon>Cerambycidae</taxon>
        <taxon>Lamiinae</taxon>
        <taxon>Monochamini</taxon>
        <taxon>Molorchus</taxon>
    </lineage>
</organism>
<reference evidence="6" key="1">
    <citation type="journal article" date="2023" name="Insect Mol. Biol.">
        <title>Genome sequencing provides insights into the evolution of gene families encoding plant cell wall-degrading enzymes in longhorned beetles.</title>
        <authorList>
            <person name="Shin N.R."/>
            <person name="Okamura Y."/>
            <person name="Kirsch R."/>
            <person name="Pauchet Y."/>
        </authorList>
    </citation>
    <scope>NUCLEOTIDE SEQUENCE</scope>
    <source>
        <strain evidence="6">MMC_N1</strain>
    </source>
</reference>
<keyword evidence="5" id="KW-0812">Transmembrane</keyword>
<keyword evidence="1" id="KW-0433">Leucine-rich repeat</keyword>
<keyword evidence="2" id="KW-0732">Signal</keyword>
<keyword evidence="3" id="KW-0677">Repeat</keyword>
<name>A0ABQ9JVM8_9CUCU</name>
<protein>
    <submittedName>
        <fullName evidence="6">Uncharacterized protein</fullName>
    </submittedName>
</protein>
<feature type="region of interest" description="Disordered" evidence="4">
    <location>
        <begin position="606"/>
        <end position="625"/>
    </location>
</feature>
<dbReference type="InterPro" id="IPR050541">
    <property type="entry name" value="LRR_TM_domain-containing"/>
</dbReference>
<keyword evidence="5" id="KW-0472">Membrane</keyword>
<dbReference type="SUPFAM" id="SSF52058">
    <property type="entry name" value="L domain-like"/>
    <property type="match status" value="1"/>
</dbReference>
<feature type="transmembrane region" description="Helical" evidence="5">
    <location>
        <begin position="485"/>
        <end position="507"/>
    </location>
</feature>
<dbReference type="Gene3D" id="3.80.10.10">
    <property type="entry name" value="Ribonuclease Inhibitor"/>
    <property type="match status" value="1"/>
</dbReference>
<keyword evidence="5" id="KW-1133">Transmembrane helix</keyword>
<evidence type="ECO:0000256" key="5">
    <source>
        <dbReference type="SAM" id="Phobius"/>
    </source>
</evidence>
<evidence type="ECO:0000256" key="3">
    <source>
        <dbReference type="ARBA" id="ARBA00022737"/>
    </source>
</evidence>
<evidence type="ECO:0000313" key="6">
    <source>
        <dbReference type="EMBL" id="KAJ8981989.1"/>
    </source>
</evidence>
<evidence type="ECO:0000313" key="7">
    <source>
        <dbReference type="Proteomes" id="UP001162164"/>
    </source>
</evidence>
<evidence type="ECO:0000256" key="4">
    <source>
        <dbReference type="SAM" id="MobiDB-lite"/>
    </source>
</evidence>
<proteinExistence type="predicted"/>
<gene>
    <name evidence="6" type="ORF">NQ317_013641</name>
</gene>
<evidence type="ECO:0000256" key="2">
    <source>
        <dbReference type="ARBA" id="ARBA00022729"/>
    </source>
</evidence>
<evidence type="ECO:0000256" key="1">
    <source>
        <dbReference type="ARBA" id="ARBA00022614"/>
    </source>
</evidence>
<comment type="caution">
    <text evidence="6">The sequence shown here is derived from an EMBL/GenBank/DDBJ whole genome shotgun (WGS) entry which is preliminary data.</text>
</comment>
<dbReference type="PANTHER" id="PTHR24369">
    <property type="entry name" value="ANTIGEN BSP, PUTATIVE-RELATED"/>
    <property type="match status" value="1"/>
</dbReference>
<sequence length="631" mass="71470">MEKYSPSHQELTFWMLQIADNCFYFLKIGGYFLITARLHSLEKENGVTADPVGDTPSNTLLTNNILVNGKLNETPTGTCRHILRIHVTVCGGIPEIRLILEDAYFDNNSMIKGWLGNLSMDVQELTIYSELLTDIGESAFSGRPFEYLTKLVISDTRIRRLRRNSFLNSKLQTLEFRCNSAITVDDDALGPISDYLTILQFSQFNTFNSLLNATFTDAPQLVALYLSDNNIKSAEVNAFKGIQSSLQLLSLKNNKLATLPDGIFTDFVHGGEIDISGNQWNCNCSLLWLKYFYINNFESYFRNGSIPFNCTAGSYNEVIFCPNDTLTTKSYISTDSTNITTPAPSISSTANPFDYVNLECQDLTLQPNSLEGMDRFFSHSVKVRNGTVTYNFYQISESPNFEIKVLNSIGSDYMIWINSKNSSDYGCVHNVKESVVLDNLNYGMSYTICLLKESADSVTPFDCTSLNVPLEWKNLPWIRNKDMPIIIGAIIGTSLAIIVMTSLVMFYTIRQNPKLIKGNKRVVIVRNKSADALVMPNYERQPYIPPSVYTNSDGYLTPRNKMYEKINERRYRHLNTITDRFYRDMYSGSTSSLRTEFLHKRSSGVYEAPPLPPNHPSQKSNHFSATPIFIL</sequence>